<evidence type="ECO:0000259" key="1">
    <source>
        <dbReference type="Pfam" id="PF00857"/>
    </source>
</evidence>
<dbReference type="EMBL" id="OMOQ01000010">
    <property type="protein sequence ID" value="SPH25128.1"/>
    <property type="molecule type" value="Genomic_DNA"/>
</dbReference>
<name>A0A2R8BP38_9RHOB</name>
<proteinExistence type="predicted"/>
<keyword evidence="2" id="KW-0378">Hydrolase</keyword>
<organism evidence="2 3">
    <name type="scientific">Albidovulum aquaemixtae</name>
    <dbReference type="NCBI Taxonomy" id="1542388"/>
    <lineage>
        <taxon>Bacteria</taxon>
        <taxon>Pseudomonadati</taxon>
        <taxon>Pseudomonadota</taxon>
        <taxon>Alphaproteobacteria</taxon>
        <taxon>Rhodobacterales</taxon>
        <taxon>Paracoccaceae</taxon>
        <taxon>Albidovulum</taxon>
    </lineage>
</organism>
<evidence type="ECO:0000313" key="2">
    <source>
        <dbReference type="EMBL" id="SPH25128.1"/>
    </source>
</evidence>
<protein>
    <submittedName>
        <fullName evidence="2">Isochorismatase</fullName>
        <ecNumber evidence="2">3.3.2.1</ecNumber>
    </submittedName>
</protein>
<dbReference type="PANTHER" id="PTHR14119:SF3">
    <property type="entry name" value="ISOCHORISMATASE DOMAIN-CONTAINING PROTEIN 2"/>
    <property type="match status" value="1"/>
</dbReference>
<keyword evidence="3" id="KW-1185">Reference proteome</keyword>
<dbReference type="CDD" id="cd01012">
    <property type="entry name" value="YcaC_related"/>
    <property type="match status" value="1"/>
</dbReference>
<evidence type="ECO:0000313" key="3">
    <source>
        <dbReference type="Proteomes" id="UP000244924"/>
    </source>
</evidence>
<gene>
    <name evidence="2" type="primary">dhbB</name>
    <name evidence="2" type="ORF">DEA8626_04164</name>
</gene>
<dbReference type="PANTHER" id="PTHR14119">
    <property type="entry name" value="HYDROLASE"/>
    <property type="match status" value="1"/>
</dbReference>
<dbReference type="InterPro" id="IPR036380">
    <property type="entry name" value="Isochorismatase-like_sf"/>
</dbReference>
<dbReference type="SUPFAM" id="SSF52499">
    <property type="entry name" value="Isochorismatase-like hydrolases"/>
    <property type="match status" value="1"/>
</dbReference>
<dbReference type="EC" id="3.3.2.1" evidence="2"/>
<dbReference type="Pfam" id="PF00857">
    <property type="entry name" value="Isochorismatase"/>
    <property type="match status" value="1"/>
</dbReference>
<dbReference type="InterPro" id="IPR050993">
    <property type="entry name" value="Isochorismatase_domain"/>
</dbReference>
<reference evidence="2 3" key="1">
    <citation type="submission" date="2018-03" db="EMBL/GenBank/DDBJ databases">
        <authorList>
            <person name="Keele B.F."/>
        </authorList>
    </citation>
    <scope>NUCLEOTIDE SEQUENCE [LARGE SCALE GENOMIC DNA]</scope>
    <source>
        <strain evidence="2 3">CECT 8626</strain>
    </source>
</reference>
<dbReference type="GO" id="GO:0008908">
    <property type="term" value="F:isochorismatase activity"/>
    <property type="evidence" value="ECO:0007669"/>
    <property type="project" value="UniProtKB-EC"/>
</dbReference>
<dbReference type="InterPro" id="IPR000868">
    <property type="entry name" value="Isochorismatase-like_dom"/>
</dbReference>
<dbReference type="Gene3D" id="3.40.50.850">
    <property type="entry name" value="Isochorismatase-like"/>
    <property type="match status" value="1"/>
</dbReference>
<feature type="domain" description="Isochorismatase-like" evidence="1">
    <location>
        <begin position="25"/>
        <end position="174"/>
    </location>
</feature>
<sequence length="197" mass="21507">MVVYHIPTINWLREIADLLIRAHDSALIVIDMQERLVPAMQAPARTIRNTRLLLKAAARTGVPALLTEQYPQGLGQTVPEIRKAAGDNAILPKMHFSCMEDQGFAGAFRSLGRRQAILTGMEAHICVVQTAASLVEEGFDVFVVSDATASRTIESEQACLARLSAGGVSVVTTEMVIFEWLGRAGSDAFREMLPMIK</sequence>
<accession>A0A2R8BP38</accession>
<dbReference type="Proteomes" id="UP000244924">
    <property type="component" value="Unassembled WGS sequence"/>
</dbReference>
<dbReference type="AlphaFoldDB" id="A0A2R8BP38"/>